<gene>
    <name evidence="2" type="ORF">EGH23_19265</name>
</gene>
<evidence type="ECO:0000313" key="3">
    <source>
        <dbReference type="Proteomes" id="UP001430455"/>
    </source>
</evidence>
<feature type="domain" description="Glycosyltransferase subfamily 4-like N-terminal" evidence="1">
    <location>
        <begin position="19"/>
        <end position="143"/>
    </location>
</feature>
<sequence>MRILHLVTHRSSFFDRRIESLRKRGHTCDIVTVPGRDLDDRAQRKATTRSFQHYLRFYRHVLSAVRDSYDIVHAHYGLTSPFALAQPHRPVVLTLWGTDLFGEFGWLTERCTRLVDETIVMSHEMATHLDGVATVIPHGVDLDLFKPMDQQTAQQAVDWDPTAAHVLFPYTPSREVKNYPLAERVVKQARPRIDRNVRLHAVYQVELPDVPVYMNAADALLLTSRREGSPNTVKEALACNLPVVATDVGDVRERLDGVTPSAVCTDETSLTAALARVLDHDERSNGRPVARLLSVDRMADQLETVYRQALAG</sequence>
<name>A0AAW4PGK1_9EURY</name>
<dbReference type="Proteomes" id="UP001430455">
    <property type="component" value="Unassembled WGS sequence"/>
</dbReference>
<dbReference type="EMBL" id="RKLT01000013">
    <property type="protein sequence ID" value="MBX0297023.1"/>
    <property type="molecule type" value="Genomic_DNA"/>
</dbReference>
<protein>
    <submittedName>
        <fullName evidence="2">Glycosyltransferase family 4 protein</fullName>
    </submittedName>
</protein>
<dbReference type="Gene3D" id="3.40.50.2000">
    <property type="entry name" value="Glycogen Phosphorylase B"/>
    <property type="match status" value="3"/>
</dbReference>
<dbReference type="CDD" id="cd03801">
    <property type="entry name" value="GT4_PimA-like"/>
    <property type="match status" value="1"/>
</dbReference>
<organism evidence="2 3">
    <name type="scientific">Haloarcula nitratireducens</name>
    <dbReference type="NCBI Taxonomy" id="2487749"/>
    <lineage>
        <taxon>Archaea</taxon>
        <taxon>Methanobacteriati</taxon>
        <taxon>Methanobacteriota</taxon>
        <taxon>Stenosarchaea group</taxon>
        <taxon>Halobacteria</taxon>
        <taxon>Halobacteriales</taxon>
        <taxon>Haloarculaceae</taxon>
        <taxon>Haloarcula</taxon>
    </lineage>
</organism>
<dbReference type="Pfam" id="PF13692">
    <property type="entry name" value="Glyco_trans_1_4"/>
    <property type="match status" value="1"/>
</dbReference>
<evidence type="ECO:0000259" key="1">
    <source>
        <dbReference type="Pfam" id="PF13439"/>
    </source>
</evidence>
<dbReference type="RefSeq" id="WP_220581615.1">
    <property type="nucleotide sequence ID" value="NZ_RKLT01000013.1"/>
</dbReference>
<dbReference type="Pfam" id="PF13439">
    <property type="entry name" value="Glyco_transf_4"/>
    <property type="match status" value="1"/>
</dbReference>
<dbReference type="SUPFAM" id="SSF53756">
    <property type="entry name" value="UDP-Glycosyltransferase/glycogen phosphorylase"/>
    <property type="match status" value="1"/>
</dbReference>
<proteinExistence type="predicted"/>
<dbReference type="PANTHER" id="PTHR12526">
    <property type="entry name" value="GLYCOSYLTRANSFERASE"/>
    <property type="match status" value="1"/>
</dbReference>
<comment type="caution">
    <text evidence="2">The sequence shown here is derived from an EMBL/GenBank/DDBJ whole genome shotgun (WGS) entry which is preliminary data.</text>
</comment>
<reference evidence="2 3" key="1">
    <citation type="submission" date="2021-06" db="EMBL/GenBank/DDBJ databases">
        <title>Halomicroarcula sp. a new haloarchaeum isolated from saline soil.</title>
        <authorList>
            <person name="Duran-Viseras A."/>
            <person name="Sanchez-Porro C."/>
            <person name="Ventosa A."/>
        </authorList>
    </citation>
    <scope>NUCLEOTIDE SEQUENCE [LARGE SCALE GENOMIC DNA]</scope>
    <source>
        <strain evidence="2 3">F27</strain>
    </source>
</reference>
<keyword evidence="3" id="KW-1185">Reference proteome</keyword>
<accession>A0AAW4PGK1</accession>
<dbReference type="AlphaFoldDB" id="A0AAW4PGK1"/>
<dbReference type="InterPro" id="IPR028098">
    <property type="entry name" value="Glyco_trans_4-like_N"/>
</dbReference>
<evidence type="ECO:0000313" key="2">
    <source>
        <dbReference type="EMBL" id="MBX0297023.1"/>
    </source>
</evidence>